<evidence type="ECO:0000256" key="3">
    <source>
        <dbReference type="ARBA" id="ARBA00022692"/>
    </source>
</evidence>
<feature type="region of interest" description="Disordered" evidence="6">
    <location>
        <begin position="1"/>
        <end position="45"/>
    </location>
</feature>
<feature type="transmembrane region" description="Helical" evidence="7">
    <location>
        <begin position="167"/>
        <end position="186"/>
    </location>
</feature>
<reference evidence="8" key="3">
    <citation type="submission" date="2025-09" db="UniProtKB">
        <authorList>
            <consortium name="Ensembl"/>
        </authorList>
    </citation>
    <scope>IDENTIFICATION</scope>
</reference>
<dbReference type="SMART" id="SM01398">
    <property type="entry name" value="Cornichon"/>
    <property type="match status" value="1"/>
</dbReference>
<evidence type="ECO:0000256" key="4">
    <source>
        <dbReference type="ARBA" id="ARBA00022989"/>
    </source>
</evidence>
<proteinExistence type="inferred from homology"/>
<dbReference type="PANTHER" id="PTHR12290">
    <property type="entry name" value="CORNICHON-RELATED"/>
    <property type="match status" value="1"/>
</dbReference>
<comment type="subcellular location">
    <subcellularLocation>
        <location evidence="1">Membrane</location>
        <topology evidence="1">Multi-pass membrane protein</topology>
    </subcellularLocation>
</comment>
<evidence type="ECO:0000256" key="7">
    <source>
        <dbReference type="SAM" id="Phobius"/>
    </source>
</evidence>
<dbReference type="PROSITE" id="PS01340">
    <property type="entry name" value="CORNICHON"/>
    <property type="match status" value="1"/>
</dbReference>
<evidence type="ECO:0000256" key="2">
    <source>
        <dbReference type="ARBA" id="ARBA00010095"/>
    </source>
</evidence>
<evidence type="ECO:0000313" key="8">
    <source>
        <dbReference type="Ensembl" id="ENSGACP00000038470.1"/>
    </source>
</evidence>
<reference evidence="8 9" key="1">
    <citation type="journal article" date="2021" name="G3 (Bethesda)">
        <title>Improved contiguity of the threespine stickleback genome using long-read sequencing.</title>
        <authorList>
            <person name="Nath S."/>
            <person name="Shaw D.E."/>
            <person name="White M.A."/>
        </authorList>
    </citation>
    <scope>NUCLEOTIDE SEQUENCE [LARGE SCALE GENOMIC DNA]</scope>
    <source>
        <strain evidence="8 9">Lake Benthic</strain>
    </source>
</reference>
<dbReference type="GO" id="GO:0016192">
    <property type="term" value="P:vesicle-mediated transport"/>
    <property type="evidence" value="ECO:0007669"/>
    <property type="project" value="InterPro"/>
</dbReference>
<accession>A0AAQ4PI58</accession>
<dbReference type="Pfam" id="PF03311">
    <property type="entry name" value="Cornichon"/>
    <property type="match status" value="1"/>
</dbReference>
<keyword evidence="3 7" id="KW-0812">Transmembrane</keyword>
<reference evidence="8" key="2">
    <citation type="submission" date="2025-08" db="UniProtKB">
        <authorList>
            <consortium name="Ensembl"/>
        </authorList>
    </citation>
    <scope>IDENTIFICATION</scope>
</reference>
<dbReference type="AlphaFoldDB" id="A0AAQ4PI58"/>
<evidence type="ECO:0000256" key="1">
    <source>
        <dbReference type="ARBA" id="ARBA00004141"/>
    </source>
</evidence>
<organism evidence="8 9">
    <name type="scientific">Gasterosteus aculeatus aculeatus</name>
    <name type="common">three-spined stickleback</name>
    <dbReference type="NCBI Taxonomy" id="481459"/>
    <lineage>
        <taxon>Eukaryota</taxon>
        <taxon>Metazoa</taxon>
        <taxon>Chordata</taxon>
        <taxon>Craniata</taxon>
        <taxon>Vertebrata</taxon>
        <taxon>Euteleostomi</taxon>
        <taxon>Actinopterygii</taxon>
        <taxon>Neopterygii</taxon>
        <taxon>Teleostei</taxon>
        <taxon>Neoteleostei</taxon>
        <taxon>Acanthomorphata</taxon>
        <taxon>Eupercaria</taxon>
        <taxon>Perciformes</taxon>
        <taxon>Cottioidei</taxon>
        <taxon>Gasterosteales</taxon>
        <taxon>Gasterosteidae</taxon>
        <taxon>Gasterosteus</taxon>
    </lineage>
</organism>
<keyword evidence="4 7" id="KW-1133">Transmembrane helix</keyword>
<keyword evidence="9" id="KW-1185">Reference proteome</keyword>
<dbReference type="Proteomes" id="UP000007635">
    <property type="component" value="Chromosome XV"/>
</dbReference>
<dbReference type="InterPro" id="IPR003377">
    <property type="entry name" value="Cornichon"/>
</dbReference>
<dbReference type="Ensembl" id="ENSGACT00000051590.1">
    <property type="protein sequence ID" value="ENSGACP00000038470.1"/>
    <property type="gene ID" value="ENSGACG00000011787.2"/>
</dbReference>
<comment type="similarity">
    <text evidence="2">Belongs to the cornichon family.</text>
</comment>
<sequence>CDEADPGQRGGGGEEEDEPTISKRLRSFPHPLPTEPGTDERNPRKNGVHIRGLLLHARSAAHGRAHLLRYLIIAFDELKTDYKNPIDQCNTLNPLVLPEYLIHFFFCVMFFCAAEWLTLCLNLPLLAYHVWRYMSRPVMSCPGLYDPTTIMNADILAFCQKEGWCKLAFYLLSFFYYLYGMIYVLVSS</sequence>
<feature type="transmembrane region" description="Helical" evidence="7">
    <location>
        <begin position="100"/>
        <end position="126"/>
    </location>
</feature>
<name>A0AAQ4PI58_GASAC</name>
<dbReference type="InterPro" id="IPR033466">
    <property type="entry name" value="Cornichon_conserved"/>
</dbReference>
<dbReference type="GO" id="GO:0016020">
    <property type="term" value="C:membrane"/>
    <property type="evidence" value="ECO:0007669"/>
    <property type="project" value="UniProtKB-SubCell"/>
</dbReference>
<evidence type="ECO:0000256" key="5">
    <source>
        <dbReference type="ARBA" id="ARBA00023136"/>
    </source>
</evidence>
<keyword evidence="5 7" id="KW-0472">Membrane</keyword>
<protein>
    <submittedName>
        <fullName evidence="8">Cornichon family member 1</fullName>
    </submittedName>
</protein>
<evidence type="ECO:0000256" key="6">
    <source>
        <dbReference type="SAM" id="MobiDB-lite"/>
    </source>
</evidence>
<evidence type="ECO:0000313" key="9">
    <source>
        <dbReference type="Proteomes" id="UP000007635"/>
    </source>
</evidence>
<dbReference type="GeneTree" id="ENSGT00950000182834"/>